<evidence type="ECO:0000313" key="1">
    <source>
        <dbReference type="EMBL" id="VDN96142.1"/>
    </source>
</evidence>
<gene>
    <name evidence="1" type="ORF">HNAJ_LOCUS283</name>
</gene>
<dbReference type="AlphaFoldDB" id="A0A0R3T0E7"/>
<keyword evidence="2" id="KW-1185">Reference proteome</keyword>
<reference evidence="3" key="1">
    <citation type="submission" date="2017-02" db="UniProtKB">
        <authorList>
            <consortium name="WormBaseParasite"/>
        </authorList>
    </citation>
    <scope>IDENTIFICATION</scope>
</reference>
<reference evidence="1 2" key="2">
    <citation type="submission" date="2018-11" db="EMBL/GenBank/DDBJ databases">
        <authorList>
            <consortium name="Pathogen Informatics"/>
        </authorList>
    </citation>
    <scope>NUCLEOTIDE SEQUENCE [LARGE SCALE GENOMIC DNA]</scope>
</reference>
<evidence type="ECO:0000313" key="3">
    <source>
        <dbReference type="WBParaSite" id="HNAJ_0000028201-mRNA-1"/>
    </source>
</evidence>
<proteinExistence type="predicted"/>
<dbReference type="WBParaSite" id="HNAJ_0000028201-mRNA-1">
    <property type="protein sequence ID" value="HNAJ_0000028201-mRNA-1"/>
    <property type="gene ID" value="HNAJ_0000028201"/>
</dbReference>
<dbReference type="OrthoDB" id="6283463at2759"/>
<sequence>MNNIDFEEDRTRAIQQTLDKNPSAFYPKIEAATVRDRVASKITANVLKSFVNPDFLSGFDAYITPGLIEVVCSCMLSQLILSESGINQEAIILVEFAKFLEHVLKSMTIQIKNEQINYFSFVESPSKGNTTISLLNNETAPYSTSTGYSDDITNDTNAVTLAEQSNLIGRSNECTKSAQTLSKYHTFSEINYETIQPSFRSFLSSNEEAETQRVYGNCGIPFSSESTILPSNYQFTTQPHLVPVVPLDPTIQNDNMVAEILPYEQTVLGSVSAENYSSEADLAVAAISSEMSSSNSECNSIYGFQDCGPDYCSSYTAL</sequence>
<dbReference type="EMBL" id="UZAE01000066">
    <property type="protein sequence ID" value="VDN96142.1"/>
    <property type="molecule type" value="Genomic_DNA"/>
</dbReference>
<dbReference type="STRING" id="102285.A0A0R3T0E7"/>
<organism evidence="3">
    <name type="scientific">Rodentolepis nana</name>
    <name type="common">Dwarf tapeworm</name>
    <name type="synonym">Hymenolepis nana</name>
    <dbReference type="NCBI Taxonomy" id="102285"/>
    <lineage>
        <taxon>Eukaryota</taxon>
        <taxon>Metazoa</taxon>
        <taxon>Spiralia</taxon>
        <taxon>Lophotrochozoa</taxon>
        <taxon>Platyhelminthes</taxon>
        <taxon>Cestoda</taxon>
        <taxon>Eucestoda</taxon>
        <taxon>Cyclophyllidea</taxon>
        <taxon>Hymenolepididae</taxon>
        <taxon>Rodentolepis</taxon>
    </lineage>
</organism>
<protein>
    <submittedName>
        <fullName evidence="1 3">Uncharacterized protein</fullName>
    </submittedName>
</protein>
<accession>A0A0R3T0E7</accession>
<name>A0A0R3T0E7_RODNA</name>
<dbReference type="Proteomes" id="UP000278807">
    <property type="component" value="Unassembled WGS sequence"/>
</dbReference>
<evidence type="ECO:0000313" key="2">
    <source>
        <dbReference type="Proteomes" id="UP000278807"/>
    </source>
</evidence>